<comment type="caution">
    <text evidence="1">The sequence shown here is derived from an EMBL/GenBank/DDBJ whole genome shotgun (WGS) entry which is preliminary data.</text>
</comment>
<dbReference type="AlphaFoldDB" id="A0AAP4R1F0"/>
<dbReference type="EMBL" id="JAUJQS010000007">
    <property type="protein sequence ID" value="MDN7565405.1"/>
    <property type="molecule type" value="Genomic_DNA"/>
</dbReference>
<name>A0AAP4R1F0_9BURK</name>
<sequence length="42" mass="4609">MSRSIGIWRIGMVPAPTGTRNRIHALPVDRPRGAGSTLPWNI</sequence>
<organism evidence="1 2">
    <name type="scientific">Burkholderia contaminans</name>
    <dbReference type="NCBI Taxonomy" id="488447"/>
    <lineage>
        <taxon>Bacteria</taxon>
        <taxon>Pseudomonadati</taxon>
        <taxon>Pseudomonadota</taxon>
        <taxon>Betaproteobacteria</taxon>
        <taxon>Burkholderiales</taxon>
        <taxon>Burkholderiaceae</taxon>
        <taxon>Burkholderia</taxon>
        <taxon>Burkholderia cepacia complex</taxon>
    </lineage>
</organism>
<gene>
    <name evidence="1" type="ORF">QZM56_12910</name>
</gene>
<dbReference type="Proteomes" id="UP001172109">
    <property type="component" value="Unassembled WGS sequence"/>
</dbReference>
<evidence type="ECO:0000313" key="2">
    <source>
        <dbReference type="Proteomes" id="UP001172109"/>
    </source>
</evidence>
<accession>A0AAP4R1F0</accession>
<evidence type="ECO:0000313" key="1">
    <source>
        <dbReference type="EMBL" id="MDN7565405.1"/>
    </source>
</evidence>
<reference evidence="1" key="1">
    <citation type="submission" date="2023-07" db="EMBL/GenBank/DDBJ databases">
        <title>A collection of bacterial strains from the Burkholderia cepacia Research Laboratory and Repository.</title>
        <authorList>
            <person name="Lipuma J."/>
            <person name="Spilker T."/>
            <person name="Caverly L."/>
        </authorList>
    </citation>
    <scope>NUCLEOTIDE SEQUENCE</scope>
    <source>
        <strain evidence="1">AU44979</strain>
    </source>
</reference>
<protein>
    <submittedName>
        <fullName evidence="1">Uncharacterized protein</fullName>
    </submittedName>
</protein>
<dbReference type="RefSeq" id="WP_258181725.1">
    <property type="nucleotide sequence ID" value="NZ_CADEUY010000006.1"/>
</dbReference>
<proteinExistence type="predicted"/>